<evidence type="ECO:0000256" key="5">
    <source>
        <dbReference type="ARBA" id="ARBA00023136"/>
    </source>
</evidence>
<dbReference type="InterPro" id="IPR008844">
    <property type="entry name" value="Spore_GerAC-like"/>
</dbReference>
<evidence type="ECO:0000259" key="8">
    <source>
        <dbReference type="Pfam" id="PF05504"/>
    </source>
</evidence>
<comment type="subcellular location">
    <subcellularLocation>
        <location evidence="1">Membrane</location>
        <topology evidence="1">Lipid-anchor</topology>
    </subcellularLocation>
</comment>
<evidence type="ECO:0000256" key="6">
    <source>
        <dbReference type="ARBA" id="ARBA00023139"/>
    </source>
</evidence>
<evidence type="ECO:0000256" key="4">
    <source>
        <dbReference type="ARBA" id="ARBA00022729"/>
    </source>
</evidence>
<dbReference type="Gene3D" id="6.20.190.10">
    <property type="entry name" value="Nutrient germinant receptor protein C, domain 1"/>
    <property type="match status" value="1"/>
</dbReference>
<dbReference type="RefSeq" id="WP_402872898.1">
    <property type="nucleotide sequence ID" value="NZ_JBIYSL010000001.1"/>
</dbReference>
<reference evidence="10 11" key="1">
    <citation type="submission" date="2024-11" db="EMBL/GenBank/DDBJ databases">
        <title>Identification and Characterization of a Novel Fosfomycin Bacillithiol Transferase FosB8 in Paenibacillus illinoisensis.</title>
        <authorList>
            <person name="Lu W."/>
        </authorList>
    </citation>
    <scope>NUCLEOTIDE SEQUENCE [LARGE SCALE GENOMIC DNA]</scope>
    <source>
        <strain evidence="10 11">WP77</strain>
    </source>
</reference>
<feature type="domain" description="Spore germination protein N-terminal" evidence="9">
    <location>
        <begin position="24"/>
        <end position="200"/>
    </location>
</feature>
<dbReference type="EMBL" id="JBIYSL010000001">
    <property type="protein sequence ID" value="MFK0522029.1"/>
    <property type="molecule type" value="Genomic_DNA"/>
</dbReference>
<proteinExistence type="inferred from homology"/>
<dbReference type="InterPro" id="IPR038501">
    <property type="entry name" value="Spore_GerAC_C_sf"/>
</dbReference>
<keyword evidence="7" id="KW-0449">Lipoprotein</keyword>
<dbReference type="Pfam" id="PF05504">
    <property type="entry name" value="Spore_GerAC"/>
    <property type="match status" value="1"/>
</dbReference>
<evidence type="ECO:0000256" key="3">
    <source>
        <dbReference type="ARBA" id="ARBA00022544"/>
    </source>
</evidence>
<evidence type="ECO:0000313" key="10">
    <source>
        <dbReference type="EMBL" id="MFK0522029.1"/>
    </source>
</evidence>
<dbReference type="PANTHER" id="PTHR35789">
    <property type="entry name" value="SPORE GERMINATION PROTEIN B3"/>
    <property type="match status" value="1"/>
</dbReference>
<dbReference type="PANTHER" id="PTHR35789:SF1">
    <property type="entry name" value="SPORE GERMINATION PROTEIN B3"/>
    <property type="match status" value="1"/>
</dbReference>
<evidence type="ECO:0000256" key="7">
    <source>
        <dbReference type="ARBA" id="ARBA00023288"/>
    </source>
</evidence>
<keyword evidence="4" id="KW-0732">Signal</keyword>
<feature type="domain" description="Spore germination GerAC-like C-terminal" evidence="8">
    <location>
        <begin position="226"/>
        <end position="390"/>
    </location>
</feature>
<sequence length="404" mass="44757">MKLKRLLQTITCMLMVILLTSCWNSRELNEMAIVTGMGIDKIPNKDEYRVTFQIVNPSATATSMGASTGQPTISVYSATDRTLFGALRKTSKKAARQLFFAHTQLVVIGEQMARSGISEIFDVFERSHELRLNTSVLVSRDADANSVLKILLPIESLPAMGLVKKAKNTAAIWGENRDINIFELINGLTGEGEVAISGIRIIGDKDEGKKKANLEQTDVKAILSISGLGVFKKGKLTAWLEGSEAKGAVWVQNKIDQTTVNVNAGDLEAAVAVDINFSKTDVNVDLQDGVPIFHVHIQEEGKINETRGFVDLSKGYEIEKLEKQLAKQTKEAAIQSIRAAQQLESDIFDFGNELKRLRPKEWETVKNDWDSLFAQGKLDVRVDAYIRGTGMRSKPYLQHEDESN</sequence>
<keyword evidence="5" id="KW-0472">Membrane</keyword>
<comment type="caution">
    <text evidence="10">The sequence shown here is derived from an EMBL/GenBank/DDBJ whole genome shotgun (WGS) entry which is preliminary data.</text>
</comment>
<evidence type="ECO:0000256" key="1">
    <source>
        <dbReference type="ARBA" id="ARBA00004635"/>
    </source>
</evidence>
<comment type="similarity">
    <text evidence="2">Belongs to the GerABKC lipoprotein family.</text>
</comment>
<keyword evidence="11" id="KW-1185">Reference proteome</keyword>
<protein>
    <submittedName>
        <fullName evidence="10">Ger(X)C family spore germination protein</fullName>
    </submittedName>
</protein>
<keyword evidence="6" id="KW-0564">Palmitate</keyword>
<evidence type="ECO:0000259" key="9">
    <source>
        <dbReference type="Pfam" id="PF25198"/>
    </source>
</evidence>
<dbReference type="PROSITE" id="PS51257">
    <property type="entry name" value="PROKAR_LIPOPROTEIN"/>
    <property type="match status" value="1"/>
</dbReference>
<evidence type="ECO:0000313" key="11">
    <source>
        <dbReference type="Proteomes" id="UP001618531"/>
    </source>
</evidence>
<name>A0ABW8HQU7_9BACL</name>
<gene>
    <name evidence="10" type="ORF">ACINKY_07415</name>
</gene>
<organism evidence="10 11">
    <name type="scientific">Paenibacillus illinoisensis</name>
    <dbReference type="NCBI Taxonomy" id="59845"/>
    <lineage>
        <taxon>Bacteria</taxon>
        <taxon>Bacillati</taxon>
        <taxon>Bacillota</taxon>
        <taxon>Bacilli</taxon>
        <taxon>Bacillales</taxon>
        <taxon>Paenibacillaceae</taxon>
        <taxon>Paenibacillus</taxon>
    </lineage>
</organism>
<evidence type="ECO:0000256" key="2">
    <source>
        <dbReference type="ARBA" id="ARBA00007886"/>
    </source>
</evidence>
<dbReference type="InterPro" id="IPR046953">
    <property type="entry name" value="Spore_GerAC-like_C"/>
</dbReference>
<dbReference type="InterPro" id="IPR057336">
    <property type="entry name" value="GerAC_N"/>
</dbReference>
<dbReference type="Proteomes" id="UP001618531">
    <property type="component" value="Unassembled WGS sequence"/>
</dbReference>
<dbReference type="Gene3D" id="3.30.300.210">
    <property type="entry name" value="Nutrient germinant receptor protein C, domain 3"/>
    <property type="match status" value="1"/>
</dbReference>
<dbReference type="NCBIfam" id="TIGR02887">
    <property type="entry name" value="spore_ger_x_C"/>
    <property type="match status" value="1"/>
</dbReference>
<keyword evidence="3" id="KW-0309">Germination</keyword>
<dbReference type="Pfam" id="PF25198">
    <property type="entry name" value="Spore_GerAC_N"/>
    <property type="match status" value="1"/>
</dbReference>
<accession>A0ABW8HQU7</accession>